<protein>
    <recommendedName>
        <fullName evidence="3">Probable U3 small nucleolar RNA-associated protein 11</fullName>
    </recommendedName>
</protein>
<name>W8B522_CERCA</name>
<dbReference type="PANTHER" id="PTHR12838">
    <property type="entry name" value="U3 SMALL NUCLEOLAR RNA-ASSOCIATED PROTEIN 11"/>
    <property type="match status" value="1"/>
</dbReference>
<dbReference type="AlphaFoldDB" id="W8B522"/>
<sequence>FSHVFSFWLFFQWLVNNFNKFAMSSWKKASKSNQKVHRERHQPEARKHLGLLEKKKDYKKRANNEHQKERTLKLLHKRALNKNPDEFYHHMINSKLEDDVHHEKEKEPDEHSKVQKALMEVQDVQYVTMKRTMETKKIQRLQSQLHMIDYANTVNNKHTFFGEGKEGEVVELELDKIELAKRLETHPSLLNRKTNRPRIQDLEKMKLPELSPEEIRKANALKKQSYQELTKRIEREKELAVAQQKLQIRRVLKQPRLLKPKKVRKGTKTAPPVYQFKYERKK</sequence>
<feature type="non-terminal residue" evidence="9">
    <location>
        <position position="1"/>
    </location>
</feature>
<dbReference type="EMBL" id="GAMC01021666">
    <property type="protein sequence ID" value="JAB84889.1"/>
    <property type="molecule type" value="mRNA"/>
</dbReference>
<keyword evidence="4" id="KW-0698">rRNA processing</keyword>
<keyword evidence="5" id="KW-0539">Nucleus</keyword>
<evidence type="ECO:0000256" key="4">
    <source>
        <dbReference type="ARBA" id="ARBA00022552"/>
    </source>
</evidence>
<reference evidence="9" key="1">
    <citation type="submission" date="2013-07" db="EMBL/GenBank/DDBJ databases">
        <authorList>
            <person name="Geib S."/>
        </authorList>
    </citation>
    <scope>NUCLEOTIDE SEQUENCE</scope>
</reference>
<evidence type="ECO:0000256" key="3">
    <source>
        <dbReference type="ARBA" id="ARBA00020121"/>
    </source>
</evidence>
<keyword evidence="8" id="KW-0732">Signal</keyword>
<evidence type="ECO:0000313" key="9">
    <source>
        <dbReference type="EMBL" id="JAB84889.1"/>
    </source>
</evidence>
<dbReference type="GO" id="GO:0032040">
    <property type="term" value="C:small-subunit processome"/>
    <property type="evidence" value="ECO:0007669"/>
    <property type="project" value="InterPro"/>
</dbReference>
<evidence type="ECO:0000256" key="8">
    <source>
        <dbReference type="SAM" id="SignalP"/>
    </source>
</evidence>
<feature type="region of interest" description="Disordered" evidence="7">
    <location>
        <begin position="260"/>
        <end position="282"/>
    </location>
</feature>
<evidence type="ECO:0000256" key="7">
    <source>
        <dbReference type="SAM" id="MobiDB-lite"/>
    </source>
</evidence>
<proteinExistence type="evidence at transcript level"/>
<dbReference type="Pfam" id="PF03998">
    <property type="entry name" value="Utp11"/>
    <property type="match status" value="1"/>
</dbReference>
<evidence type="ECO:0000256" key="5">
    <source>
        <dbReference type="ARBA" id="ARBA00023242"/>
    </source>
</evidence>
<feature type="region of interest" description="Disordered" evidence="7">
    <location>
        <begin position="31"/>
        <end position="50"/>
    </location>
</feature>
<feature type="compositionally biased region" description="Basic and acidic residues" evidence="7">
    <location>
        <begin position="41"/>
        <end position="50"/>
    </location>
</feature>
<comment type="similarity">
    <text evidence="2">Belongs to the UTP11 family.</text>
</comment>
<evidence type="ECO:0000256" key="6">
    <source>
        <dbReference type="SAM" id="Coils"/>
    </source>
</evidence>
<gene>
    <name evidence="9" type="primary">UTP11</name>
</gene>
<keyword evidence="6" id="KW-0175">Coiled coil</keyword>
<dbReference type="PIRSF" id="PIRSF015952">
    <property type="entry name" value="U3snoRNP11"/>
    <property type="match status" value="1"/>
</dbReference>
<reference evidence="9" key="2">
    <citation type="journal article" date="2014" name="BMC Genomics">
        <title>A genomic perspective to assessing quality of mass-reared SIT flies used in Mediterranean fruit fly (Ceratitis capitata) eradication in California.</title>
        <authorList>
            <person name="Calla B."/>
            <person name="Hall B."/>
            <person name="Hou S."/>
            <person name="Geib S.M."/>
        </authorList>
    </citation>
    <scope>NUCLEOTIDE SEQUENCE</scope>
</reference>
<dbReference type="PANTHER" id="PTHR12838:SF0">
    <property type="entry name" value="U3 SMALL NUCLEOLAR RNA-ASSOCIATED PROTEIN 11-RELATED"/>
    <property type="match status" value="1"/>
</dbReference>
<feature type="compositionally biased region" description="Basic residues" evidence="7">
    <location>
        <begin position="31"/>
        <end position="40"/>
    </location>
</feature>
<feature type="coiled-coil region" evidence="6">
    <location>
        <begin position="219"/>
        <end position="246"/>
    </location>
</feature>
<dbReference type="InterPro" id="IPR007144">
    <property type="entry name" value="SSU_processome_Utp11"/>
</dbReference>
<evidence type="ECO:0000256" key="2">
    <source>
        <dbReference type="ARBA" id="ARBA00008105"/>
    </source>
</evidence>
<feature type="chain" id="PRO_5004905987" description="Probable U3 small nucleolar RNA-associated protein 11" evidence="8">
    <location>
        <begin position="18"/>
        <end position="282"/>
    </location>
</feature>
<organism evidence="9">
    <name type="scientific">Ceratitis capitata</name>
    <name type="common">Mediterranean fruit fly</name>
    <name type="synonym">Tephritis capitata</name>
    <dbReference type="NCBI Taxonomy" id="7213"/>
    <lineage>
        <taxon>Eukaryota</taxon>
        <taxon>Metazoa</taxon>
        <taxon>Ecdysozoa</taxon>
        <taxon>Arthropoda</taxon>
        <taxon>Hexapoda</taxon>
        <taxon>Insecta</taxon>
        <taxon>Pterygota</taxon>
        <taxon>Neoptera</taxon>
        <taxon>Endopterygota</taxon>
        <taxon>Diptera</taxon>
        <taxon>Brachycera</taxon>
        <taxon>Muscomorpha</taxon>
        <taxon>Tephritoidea</taxon>
        <taxon>Tephritidae</taxon>
        <taxon>Ceratitis</taxon>
        <taxon>Ceratitis</taxon>
    </lineage>
</organism>
<dbReference type="OrthoDB" id="29058at2759"/>
<dbReference type="GO" id="GO:0006364">
    <property type="term" value="P:rRNA processing"/>
    <property type="evidence" value="ECO:0007669"/>
    <property type="project" value="UniProtKB-KW"/>
</dbReference>
<comment type="subcellular location">
    <subcellularLocation>
        <location evidence="1">Nucleus</location>
        <location evidence="1">Nucleolus</location>
    </subcellularLocation>
</comment>
<evidence type="ECO:0000256" key="1">
    <source>
        <dbReference type="ARBA" id="ARBA00004604"/>
    </source>
</evidence>
<feature type="signal peptide" evidence="8">
    <location>
        <begin position="1"/>
        <end position="17"/>
    </location>
</feature>
<accession>W8B522</accession>